<dbReference type="PROSITE" id="PS51257">
    <property type="entry name" value="PROKAR_LIPOPROTEIN"/>
    <property type="match status" value="1"/>
</dbReference>
<accession>A0A4Y9R8J7</accession>
<evidence type="ECO:0000313" key="5">
    <source>
        <dbReference type="Proteomes" id="UP000298127"/>
    </source>
</evidence>
<feature type="signal peptide" evidence="1">
    <location>
        <begin position="1"/>
        <end position="25"/>
    </location>
</feature>
<name>A0A4Y9R8J7_9MICO</name>
<comment type="caution">
    <text evidence="4">The sequence shown here is derived from an EMBL/GenBank/DDBJ whole genome shotgun (WGS) entry which is preliminary data.</text>
</comment>
<evidence type="ECO:0000259" key="3">
    <source>
        <dbReference type="Pfam" id="PF17479"/>
    </source>
</evidence>
<feature type="domain" description="DUF3048" evidence="2">
    <location>
        <begin position="66"/>
        <end position="193"/>
    </location>
</feature>
<dbReference type="EMBL" id="SPQZ01000001">
    <property type="protein sequence ID" value="TFV99953.1"/>
    <property type="molecule type" value="Genomic_DNA"/>
</dbReference>
<gene>
    <name evidence="4" type="ORF">E4M00_01785</name>
</gene>
<keyword evidence="5" id="KW-1185">Reference proteome</keyword>
<dbReference type="Gene3D" id="3.50.90.10">
    <property type="entry name" value="YerB-like"/>
    <property type="match status" value="1"/>
</dbReference>
<proteinExistence type="predicted"/>
<feature type="chain" id="PRO_5021470409" evidence="1">
    <location>
        <begin position="26"/>
        <end position="344"/>
    </location>
</feature>
<dbReference type="RefSeq" id="WP_135118843.1">
    <property type="nucleotide sequence ID" value="NZ_SPQZ01000001.1"/>
</dbReference>
<dbReference type="Pfam" id="PF17479">
    <property type="entry name" value="DUF3048_C"/>
    <property type="match status" value="1"/>
</dbReference>
<dbReference type="InterPro" id="IPR021416">
    <property type="entry name" value="DUF3048_N"/>
</dbReference>
<keyword evidence="1" id="KW-0732">Signal</keyword>
<protein>
    <submittedName>
        <fullName evidence="4">DUF3048 domain-containing protein</fullName>
    </submittedName>
</protein>
<evidence type="ECO:0000313" key="4">
    <source>
        <dbReference type="EMBL" id="TFV99953.1"/>
    </source>
</evidence>
<organism evidence="4 5">
    <name type="scientific">Orlajensenia leifsoniae</name>
    <dbReference type="NCBI Taxonomy" id="2561933"/>
    <lineage>
        <taxon>Bacteria</taxon>
        <taxon>Bacillati</taxon>
        <taxon>Actinomycetota</taxon>
        <taxon>Actinomycetes</taxon>
        <taxon>Micrococcales</taxon>
        <taxon>Microbacteriaceae</taxon>
        <taxon>Orlajensenia</taxon>
    </lineage>
</organism>
<dbReference type="Proteomes" id="UP000298127">
    <property type="component" value="Unassembled WGS sequence"/>
</dbReference>
<dbReference type="SUPFAM" id="SSF159774">
    <property type="entry name" value="YerB-like"/>
    <property type="match status" value="1"/>
</dbReference>
<dbReference type="InterPro" id="IPR023158">
    <property type="entry name" value="YerB-like_sf"/>
</dbReference>
<sequence length="344" mass="36570">MRRKSVLATTLVLPVILLAAGCTSAAPEKSASPTPTGPAYVSTYEAPAATQLAPLRGNTVPAGTMDHPSLAAKIDNHEGARPQVGLDRTDIVFEELVEGGLTRYVAVWQYDIPSEIGPVRSIRPMDPDIISPFGGLVAYSGGQEVFVNMMMNTPVRNLVFDYDTSGIFYRYDAHEAPHNVILHASDAVKQAADLGAPQQQYAYSTDIATSTAALDGAPTANIAVVFSPERFPNYTWDEANKVWLRNQEGAPDLDDKGKQLQATNVVTMRVDIDGTYGEVPKTVLTGSGAATVSTGGKTINATWSKANAGSPIRFVDGNGVVVRLAPGNTWIELVPNGQGSVTLQ</sequence>
<dbReference type="InterPro" id="IPR035328">
    <property type="entry name" value="DUF3048_C"/>
</dbReference>
<dbReference type="Pfam" id="PF11258">
    <property type="entry name" value="DUF3048"/>
    <property type="match status" value="1"/>
</dbReference>
<feature type="domain" description="DUF3048" evidence="3">
    <location>
        <begin position="223"/>
        <end position="331"/>
    </location>
</feature>
<reference evidence="4 5" key="1">
    <citation type="journal article" date="2018" name="J. Microbiol.">
        <title>Leifsonia flava sp. nov., a novel actinobacterium isolated from the rhizosphere of Aquilegia viridiflora.</title>
        <authorList>
            <person name="Cai Y."/>
            <person name="Tao W.Z."/>
            <person name="Ma Y.J."/>
            <person name="Cheng J."/>
            <person name="Zhang M.Y."/>
            <person name="Zhang Y.X."/>
        </authorList>
    </citation>
    <scope>NUCLEOTIDE SEQUENCE [LARGE SCALE GENOMIC DNA]</scope>
    <source>
        <strain evidence="4 5">SYP-B2174</strain>
    </source>
</reference>
<dbReference type="AlphaFoldDB" id="A0A4Y9R8J7"/>
<evidence type="ECO:0000256" key="1">
    <source>
        <dbReference type="SAM" id="SignalP"/>
    </source>
</evidence>
<evidence type="ECO:0000259" key="2">
    <source>
        <dbReference type="Pfam" id="PF11258"/>
    </source>
</evidence>